<keyword evidence="3 5" id="KW-1133">Transmembrane helix</keyword>
<dbReference type="RefSeq" id="WP_005951262.1">
    <property type="nucleotide sequence ID" value="NZ_CP136423.1"/>
</dbReference>
<evidence type="ECO:0000256" key="4">
    <source>
        <dbReference type="ARBA" id="ARBA00023136"/>
    </source>
</evidence>
<name>C0CQS2_BLAHS</name>
<feature type="transmembrane region" description="Helical" evidence="5">
    <location>
        <begin position="105"/>
        <end position="127"/>
    </location>
</feature>
<dbReference type="eggNOG" id="COG0385">
    <property type="taxonomic scope" value="Bacteria"/>
</dbReference>
<feature type="transmembrane region" description="Helical" evidence="5">
    <location>
        <begin position="263"/>
        <end position="285"/>
    </location>
</feature>
<evidence type="ECO:0000256" key="2">
    <source>
        <dbReference type="ARBA" id="ARBA00022692"/>
    </source>
</evidence>
<dbReference type="PATRIC" id="fig|476272.21.peg.1359"/>
<keyword evidence="4 5" id="KW-0472">Membrane</keyword>
<accession>C0CQS2</accession>
<keyword evidence="2 5" id="KW-0812">Transmembrane</keyword>
<evidence type="ECO:0008006" key="8">
    <source>
        <dbReference type="Google" id="ProtNLM"/>
    </source>
</evidence>
<feature type="transmembrane region" description="Helical" evidence="5">
    <location>
        <begin position="76"/>
        <end position="99"/>
    </location>
</feature>
<dbReference type="GeneID" id="86822923"/>
<dbReference type="PANTHER" id="PTHR10361:SF28">
    <property type="entry name" value="P3 PROTEIN-RELATED"/>
    <property type="match status" value="1"/>
</dbReference>
<dbReference type="InterPro" id="IPR004710">
    <property type="entry name" value="Bilac:Na_transpt"/>
</dbReference>
<evidence type="ECO:0000256" key="5">
    <source>
        <dbReference type="SAM" id="Phobius"/>
    </source>
</evidence>
<protein>
    <recommendedName>
        <fullName evidence="8">Bile acid transporter</fullName>
    </recommendedName>
</protein>
<evidence type="ECO:0000256" key="1">
    <source>
        <dbReference type="ARBA" id="ARBA00004141"/>
    </source>
</evidence>
<dbReference type="GO" id="GO:0016020">
    <property type="term" value="C:membrane"/>
    <property type="evidence" value="ECO:0007669"/>
    <property type="project" value="UniProtKB-SubCell"/>
</dbReference>
<dbReference type="Gene3D" id="1.20.1530.20">
    <property type="match status" value="1"/>
</dbReference>
<feature type="transmembrane region" description="Helical" evidence="5">
    <location>
        <begin position="291"/>
        <end position="313"/>
    </location>
</feature>
<feature type="transmembrane region" description="Helical" evidence="5">
    <location>
        <begin position="225"/>
        <end position="251"/>
    </location>
</feature>
<evidence type="ECO:0000313" key="7">
    <source>
        <dbReference type="Proteomes" id="UP000003100"/>
    </source>
</evidence>
<feature type="transmembrane region" description="Helical" evidence="5">
    <location>
        <begin position="46"/>
        <end position="64"/>
    </location>
</feature>
<proteinExistence type="predicted"/>
<dbReference type="InterPro" id="IPR038770">
    <property type="entry name" value="Na+/solute_symporter_sf"/>
</dbReference>
<dbReference type="PANTHER" id="PTHR10361">
    <property type="entry name" value="SODIUM-BILE ACID COTRANSPORTER"/>
    <property type="match status" value="1"/>
</dbReference>
<comment type="caution">
    <text evidence="6">The sequence shown here is derived from an EMBL/GenBank/DDBJ whole genome shotgun (WGS) entry which is preliminary data.</text>
</comment>
<dbReference type="EMBL" id="ACBZ01000173">
    <property type="protein sequence ID" value="EEG47859.1"/>
    <property type="molecule type" value="Genomic_DNA"/>
</dbReference>
<reference evidence="6 7" key="1">
    <citation type="submission" date="2009-01" db="EMBL/GenBank/DDBJ databases">
        <authorList>
            <person name="Fulton L."/>
            <person name="Clifton S."/>
            <person name="Fulton B."/>
            <person name="Xu J."/>
            <person name="Minx P."/>
            <person name="Pepin K.H."/>
            <person name="Johnson M."/>
            <person name="Bhonagiri V."/>
            <person name="Nash W.E."/>
            <person name="Mardis E.R."/>
            <person name="Wilson R.K."/>
        </authorList>
    </citation>
    <scope>NUCLEOTIDE SEQUENCE [LARGE SCALE GENOMIC DNA]</scope>
    <source>
        <strain evidence="7">DSM 10507 / JCM 14656 / S5a33</strain>
    </source>
</reference>
<dbReference type="AlphaFoldDB" id="C0CQS2"/>
<comment type="subcellular location">
    <subcellularLocation>
        <location evidence="1">Membrane</location>
        <topology evidence="1">Multi-pass membrane protein</topology>
    </subcellularLocation>
</comment>
<feature type="transmembrane region" description="Helical" evidence="5">
    <location>
        <begin position="12"/>
        <end position="34"/>
    </location>
</feature>
<sequence>MKKIVAVSSFLSRNLTLVIIFTTLIALVIPEIFLPVAGIKIYNLSVPNLLLAVIMFGTGMSIKFKDIIEIFKRPRNVLLGVTGKFIFMALGGYLVAKVLGLDNQLAFGLVLLGTMPPGTAASVIVLIAGGEVAFAVAITVISTLIAPVLTPVLTFLLGGEWVQIDFISMFLNIVIVVLIPVILGMIVRSIFKDKCDTYKSVVGLISTLSLILIVAVSTAPNKSVILSISSIIVILAVTLCFFIAVIGAFLLAKVLKLNRKQTLALLVVSSEQNSGLSVGIAAAFSDIYPMAAIPSIIAVSLNVTLATALANILGNREKKHAKKNLDAVSHHSGAPRRT</sequence>
<reference evidence="6 7" key="2">
    <citation type="submission" date="2009-02" db="EMBL/GenBank/DDBJ databases">
        <title>Draft genome sequence of Blautia hydrogenotrophica DSM 10507 (Ruminococcus hydrogenotrophicus DSM 10507).</title>
        <authorList>
            <person name="Sudarsanam P."/>
            <person name="Ley R."/>
            <person name="Guruge J."/>
            <person name="Turnbaugh P.J."/>
            <person name="Mahowald M."/>
            <person name="Liep D."/>
            <person name="Gordon J."/>
        </authorList>
    </citation>
    <scope>NUCLEOTIDE SEQUENCE [LARGE SCALE GENOMIC DNA]</scope>
    <source>
        <strain evidence="7">DSM 10507 / JCM 14656 / S5a33</strain>
    </source>
</reference>
<evidence type="ECO:0000256" key="3">
    <source>
        <dbReference type="ARBA" id="ARBA00022989"/>
    </source>
</evidence>
<feature type="transmembrane region" description="Helical" evidence="5">
    <location>
        <begin position="169"/>
        <end position="191"/>
    </location>
</feature>
<dbReference type="HOGENOM" id="CLU_034788_1_1_9"/>
<evidence type="ECO:0000313" key="6">
    <source>
        <dbReference type="EMBL" id="EEG47859.1"/>
    </source>
</evidence>
<dbReference type="Proteomes" id="UP000003100">
    <property type="component" value="Unassembled WGS sequence"/>
</dbReference>
<dbReference type="InterPro" id="IPR002657">
    <property type="entry name" value="BilAc:Na_symport/Acr3"/>
</dbReference>
<dbReference type="Pfam" id="PF01758">
    <property type="entry name" value="SBF"/>
    <property type="match status" value="1"/>
</dbReference>
<organism evidence="6 7">
    <name type="scientific">Blautia hydrogenotrophica (strain DSM 10507 / JCM 14656 / S5a33)</name>
    <name type="common">Ruminococcus hydrogenotrophicus</name>
    <dbReference type="NCBI Taxonomy" id="476272"/>
    <lineage>
        <taxon>Bacteria</taxon>
        <taxon>Bacillati</taxon>
        <taxon>Bacillota</taxon>
        <taxon>Clostridia</taxon>
        <taxon>Lachnospirales</taxon>
        <taxon>Lachnospiraceae</taxon>
        <taxon>Blautia</taxon>
    </lineage>
</organism>
<feature type="transmembrane region" description="Helical" evidence="5">
    <location>
        <begin position="134"/>
        <end position="157"/>
    </location>
</feature>
<gene>
    <name evidence="6" type="ORF">RUMHYD_03235</name>
</gene>
<feature type="transmembrane region" description="Helical" evidence="5">
    <location>
        <begin position="198"/>
        <end position="219"/>
    </location>
</feature>
<keyword evidence="7" id="KW-1185">Reference proteome</keyword>